<evidence type="ECO:0000256" key="13">
    <source>
        <dbReference type="ARBA" id="ARBA00023136"/>
    </source>
</evidence>
<dbReference type="InterPro" id="IPR008271">
    <property type="entry name" value="Ser/Thr_kinase_AS"/>
</dbReference>
<keyword evidence="5" id="KW-0808">Transferase</keyword>
<evidence type="ECO:0000259" key="22">
    <source>
        <dbReference type="PROSITE" id="PS50011"/>
    </source>
</evidence>
<keyword evidence="7" id="KW-0732">Signal</keyword>
<name>A0A9D4U2Y0_ADICA</name>
<keyword evidence="9 19" id="KW-0547">Nucleotide-binding</keyword>
<evidence type="ECO:0000256" key="7">
    <source>
        <dbReference type="ARBA" id="ARBA00022729"/>
    </source>
</evidence>
<comment type="catalytic activity">
    <reaction evidence="18">
        <text>L-seryl-[protein] + ATP = O-phospho-L-seryl-[protein] + ADP + H(+)</text>
        <dbReference type="Rhea" id="RHEA:17989"/>
        <dbReference type="Rhea" id="RHEA-COMP:9863"/>
        <dbReference type="Rhea" id="RHEA-COMP:11604"/>
        <dbReference type="ChEBI" id="CHEBI:15378"/>
        <dbReference type="ChEBI" id="CHEBI:29999"/>
        <dbReference type="ChEBI" id="CHEBI:30616"/>
        <dbReference type="ChEBI" id="CHEBI:83421"/>
        <dbReference type="ChEBI" id="CHEBI:456216"/>
        <dbReference type="EC" id="2.7.11.1"/>
    </reaction>
</comment>
<keyword evidence="8" id="KW-0430">Lectin</keyword>
<dbReference type="PROSITE" id="PS50011">
    <property type="entry name" value="PROTEIN_KINASE_DOM"/>
    <property type="match status" value="1"/>
</dbReference>
<keyword evidence="11 19" id="KW-0067">ATP-binding</keyword>
<evidence type="ECO:0000256" key="5">
    <source>
        <dbReference type="ARBA" id="ARBA00022679"/>
    </source>
</evidence>
<keyword evidence="12 21" id="KW-1133">Transmembrane helix</keyword>
<evidence type="ECO:0000256" key="18">
    <source>
        <dbReference type="ARBA" id="ARBA00048679"/>
    </source>
</evidence>
<keyword evidence="14" id="KW-1015">Disulfide bond</keyword>
<evidence type="ECO:0000256" key="1">
    <source>
        <dbReference type="ARBA" id="ARBA00004479"/>
    </source>
</evidence>
<evidence type="ECO:0000313" key="23">
    <source>
        <dbReference type="EMBL" id="KAI5059970.1"/>
    </source>
</evidence>
<dbReference type="Proteomes" id="UP000886520">
    <property type="component" value="Chromosome 24"/>
</dbReference>
<dbReference type="InterPro" id="IPR000719">
    <property type="entry name" value="Prot_kinase_dom"/>
</dbReference>
<evidence type="ECO:0000256" key="17">
    <source>
        <dbReference type="ARBA" id="ARBA00047899"/>
    </source>
</evidence>
<dbReference type="FunFam" id="1.10.510.10:FF:000248">
    <property type="entry name" value="S-receptor-like kinase 5"/>
    <property type="match status" value="1"/>
</dbReference>
<feature type="binding site" evidence="19">
    <location>
        <position position="137"/>
    </location>
    <ligand>
        <name>ATP</name>
        <dbReference type="ChEBI" id="CHEBI:30616"/>
    </ligand>
</feature>
<protein>
    <recommendedName>
        <fullName evidence="2">non-specific serine/threonine protein kinase</fullName>
        <ecNumber evidence="2">2.7.11.1</ecNumber>
    </recommendedName>
</protein>
<accession>A0A9D4U2Y0</accession>
<dbReference type="OrthoDB" id="5857966at2759"/>
<organism evidence="23 24">
    <name type="scientific">Adiantum capillus-veneris</name>
    <name type="common">Maidenhair fern</name>
    <dbReference type="NCBI Taxonomy" id="13818"/>
    <lineage>
        <taxon>Eukaryota</taxon>
        <taxon>Viridiplantae</taxon>
        <taxon>Streptophyta</taxon>
        <taxon>Embryophyta</taxon>
        <taxon>Tracheophyta</taxon>
        <taxon>Polypodiopsida</taxon>
        <taxon>Polypodiidae</taxon>
        <taxon>Polypodiales</taxon>
        <taxon>Pteridineae</taxon>
        <taxon>Pteridaceae</taxon>
        <taxon>Vittarioideae</taxon>
        <taxon>Adiantum</taxon>
    </lineage>
</organism>
<keyword evidence="24" id="KW-1185">Reference proteome</keyword>
<dbReference type="PROSITE" id="PS00107">
    <property type="entry name" value="PROTEIN_KINASE_ATP"/>
    <property type="match status" value="1"/>
</dbReference>
<feature type="domain" description="Protein kinase" evidence="22">
    <location>
        <begin position="109"/>
        <end position="407"/>
    </location>
</feature>
<dbReference type="PANTHER" id="PTHR47974">
    <property type="entry name" value="OS07G0415500 PROTEIN"/>
    <property type="match status" value="1"/>
</dbReference>
<evidence type="ECO:0000256" key="14">
    <source>
        <dbReference type="ARBA" id="ARBA00023157"/>
    </source>
</evidence>
<evidence type="ECO:0000256" key="8">
    <source>
        <dbReference type="ARBA" id="ARBA00022734"/>
    </source>
</evidence>
<keyword evidence="13 21" id="KW-0472">Membrane</keyword>
<proteinExistence type="inferred from homology"/>
<dbReference type="SUPFAM" id="SSF56112">
    <property type="entry name" value="Protein kinase-like (PK-like)"/>
    <property type="match status" value="1"/>
</dbReference>
<dbReference type="AlphaFoldDB" id="A0A9D4U2Y0"/>
<evidence type="ECO:0000256" key="4">
    <source>
        <dbReference type="ARBA" id="ARBA00022553"/>
    </source>
</evidence>
<keyword evidence="15" id="KW-0675">Receptor</keyword>
<gene>
    <name evidence="23" type="ORF">GOP47_0024390</name>
</gene>
<feature type="transmembrane region" description="Helical" evidence="21">
    <location>
        <begin position="38"/>
        <end position="63"/>
    </location>
</feature>
<evidence type="ECO:0000256" key="15">
    <source>
        <dbReference type="ARBA" id="ARBA00023170"/>
    </source>
</evidence>
<comment type="similarity">
    <text evidence="20">Belongs to the protein kinase superfamily.</text>
</comment>
<evidence type="ECO:0000256" key="9">
    <source>
        <dbReference type="ARBA" id="ARBA00022741"/>
    </source>
</evidence>
<dbReference type="PROSITE" id="PS00108">
    <property type="entry name" value="PROTEIN_KINASE_ST"/>
    <property type="match status" value="1"/>
</dbReference>
<keyword evidence="3 20" id="KW-0723">Serine/threonine-protein kinase</keyword>
<comment type="subcellular location">
    <subcellularLocation>
        <location evidence="1">Membrane</location>
        <topology evidence="1">Single-pass type I membrane protein</topology>
    </subcellularLocation>
</comment>
<dbReference type="Pfam" id="PF00069">
    <property type="entry name" value="Pkinase"/>
    <property type="match status" value="1"/>
</dbReference>
<comment type="catalytic activity">
    <reaction evidence="17">
        <text>L-threonyl-[protein] + ATP = O-phospho-L-threonyl-[protein] + ADP + H(+)</text>
        <dbReference type="Rhea" id="RHEA:46608"/>
        <dbReference type="Rhea" id="RHEA-COMP:11060"/>
        <dbReference type="Rhea" id="RHEA-COMP:11605"/>
        <dbReference type="ChEBI" id="CHEBI:15378"/>
        <dbReference type="ChEBI" id="CHEBI:30013"/>
        <dbReference type="ChEBI" id="CHEBI:30616"/>
        <dbReference type="ChEBI" id="CHEBI:61977"/>
        <dbReference type="ChEBI" id="CHEBI:456216"/>
        <dbReference type="EC" id="2.7.11.1"/>
    </reaction>
</comment>
<dbReference type="FunFam" id="3.30.200.20:FF:000178">
    <property type="entry name" value="serine/threonine-protein kinase PBS1-like"/>
    <property type="match status" value="1"/>
</dbReference>
<dbReference type="GO" id="GO:0030246">
    <property type="term" value="F:carbohydrate binding"/>
    <property type="evidence" value="ECO:0007669"/>
    <property type="project" value="UniProtKB-KW"/>
</dbReference>
<evidence type="ECO:0000256" key="11">
    <source>
        <dbReference type="ARBA" id="ARBA00022840"/>
    </source>
</evidence>
<evidence type="ECO:0000256" key="2">
    <source>
        <dbReference type="ARBA" id="ARBA00012513"/>
    </source>
</evidence>
<sequence length="428" mass="48209">MQKRSGPRFERTVGETTEWAISVLVVFSNGLATHKHSQSVYIVGVTLSNVAIAFLLVCLRYAYGIKTKEDVKRTVNARELDMEADAEFLKTLTGLPTRFTFKALELATQNFSNKLGRGGFGSVYEGILSDGTKVAVKRLEHEGRGQKEFCAEVAIISRIRHLNLVCLKGFCAEGAERLLVYEYMPRGSLDRWIFQEKSSMSPLSTFLSWETRYNIALETARGLAYLHEECEERILHLDVKPQNILLDERFRAKVSDFGLSRSMDRAQSRLVTTMRGTPGYLAPEWLTDAGIDSKTDVYSYGMVVLELVSGRRSVDQSQSNPEHWFLPTMAFKKMQEELVLDMVDPLLHGKLDESVCKQAWTMLSIALWCIQEEVSVRPKMSSVVQMLEGTIPVEKPPLSNLFVSEKLSLDSSLVSITIADSETLTLPR</sequence>
<evidence type="ECO:0000256" key="20">
    <source>
        <dbReference type="RuleBase" id="RU000304"/>
    </source>
</evidence>
<keyword evidence="4" id="KW-0597">Phosphoprotein</keyword>
<evidence type="ECO:0000256" key="6">
    <source>
        <dbReference type="ARBA" id="ARBA00022692"/>
    </source>
</evidence>
<dbReference type="EMBL" id="JABFUD020000024">
    <property type="protein sequence ID" value="KAI5059970.1"/>
    <property type="molecule type" value="Genomic_DNA"/>
</dbReference>
<dbReference type="EC" id="2.7.11.1" evidence="2"/>
<dbReference type="GO" id="GO:0005524">
    <property type="term" value="F:ATP binding"/>
    <property type="evidence" value="ECO:0007669"/>
    <property type="project" value="UniProtKB-UniRule"/>
</dbReference>
<evidence type="ECO:0000256" key="16">
    <source>
        <dbReference type="ARBA" id="ARBA00023180"/>
    </source>
</evidence>
<reference evidence="23" key="1">
    <citation type="submission" date="2021-01" db="EMBL/GenBank/DDBJ databases">
        <title>Adiantum capillus-veneris genome.</title>
        <authorList>
            <person name="Fang Y."/>
            <person name="Liao Q."/>
        </authorList>
    </citation>
    <scope>NUCLEOTIDE SEQUENCE</scope>
    <source>
        <strain evidence="23">H3</strain>
        <tissue evidence="23">Leaf</tissue>
    </source>
</reference>
<evidence type="ECO:0000256" key="3">
    <source>
        <dbReference type="ARBA" id="ARBA00022527"/>
    </source>
</evidence>
<dbReference type="Gene3D" id="1.10.510.10">
    <property type="entry name" value="Transferase(Phosphotransferase) domain 1"/>
    <property type="match status" value="1"/>
</dbReference>
<dbReference type="GO" id="GO:0016020">
    <property type="term" value="C:membrane"/>
    <property type="evidence" value="ECO:0007669"/>
    <property type="project" value="UniProtKB-SubCell"/>
</dbReference>
<comment type="caution">
    <text evidence="23">The sequence shown here is derived from an EMBL/GenBank/DDBJ whole genome shotgun (WGS) entry which is preliminary data.</text>
</comment>
<evidence type="ECO:0000256" key="21">
    <source>
        <dbReference type="SAM" id="Phobius"/>
    </source>
</evidence>
<evidence type="ECO:0000256" key="19">
    <source>
        <dbReference type="PROSITE-ProRule" id="PRU10141"/>
    </source>
</evidence>
<dbReference type="InterPro" id="IPR017441">
    <property type="entry name" value="Protein_kinase_ATP_BS"/>
</dbReference>
<dbReference type="Gene3D" id="3.30.200.20">
    <property type="entry name" value="Phosphorylase Kinase, domain 1"/>
    <property type="match status" value="1"/>
</dbReference>
<dbReference type="SMART" id="SM00220">
    <property type="entry name" value="S_TKc"/>
    <property type="match status" value="1"/>
</dbReference>
<evidence type="ECO:0000313" key="24">
    <source>
        <dbReference type="Proteomes" id="UP000886520"/>
    </source>
</evidence>
<keyword evidence="10" id="KW-0418">Kinase</keyword>
<keyword evidence="6 21" id="KW-0812">Transmembrane</keyword>
<dbReference type="CDD" id="cd14066">
    <property type="entry name" value="STKc_IRAK"/>
    <property type="match status" value="1"/>
</dbReference>
<evidence type="ECO:0000256" key="12">
    <source>
        <dbReference type="ARBA" id="ARBA00022989"/>
    </source>
</evidence>
<dbReference type="PANTHER" id="PTHR47974:SF9">
    <property type="entry name" value="RECEPTOR-LIKE SERINE_THREONINE-PROTEIN KINASE"/>
    <property type="match status" value="1"/>
</dbReference>
<dbReference type="InterPro" id="IPR011009">
    <property type="entry name" value="Kinase-like_dom_sf"/>
</dbReference>
<dbReference type="GO" id="GO:0004674">
    <property type="term" value="F:protein serine/threonine kinase activity"/>
    <property type="evidence" value="ECO:0007669"/>
    <property type="project" value="UniProtKB-KW"/>
</dbReference>
<keyword evidence="16" id="KW-0325">Glycoprotein</keyword>
<evidence type="ECO:0000256" key="10">
    <source>
        <dbReference type="ARBA" id="ARBA00022777"/>
    </source>
</evidence>